<reference evidence="1 2" key="1">
    <citation type="journal article" date="2018" name="Syst. Appl. Microbiol.">
        <title>A new symbiotic nanoarchaeote (Candidatus Nanoclepta minutus) and its host (Zestosphaera tikiterensis gen. nov., sp. nov.) from a New Zealand hot spring.</title>
        <authorList>
            <person name="St John E."/>
            <person name="Liu Y."/>
            <person name="Podar M."/>
            <person name="Stott M.B."/>
            <person name="Meneghin J."/>
            <person name="Chen Z."/>
            <person name="Lagutin K."/>
            <person name="Mitchell K."/>
            <person name="Reysenbach A.L."/>
        </authorList>
    </citation>
    <scope>NUCLEOTIDE SEQUENCE [LARGE SCALE GENOMIC DNA]</scope>
    <source>
        <strain evidence="1">NZ3</strain>
    </source>
</reference>
<proteinExistence type="predicted"/>
<sequence length="110" mass="12541">MGINSLRIETLSERLLEYLARISVGMHVSSEELQVVTGLSLLKITQETLAVLSKELIKSKNGLLFCNLCGKGPFTKRGAYLHLMRMHKYEMKTLILQELREKISKSTNFK</sequence>
<accession>A0A2R7Y8T7</accession>
<organism evidence="1 2">
    <name type="scientific">Zestosphaera tikiterensis</name>
    <dbReference type="NCBI Taxonomy" id="1973259"/>
    <lineage>
        <taxon>Archaea</taxon>
        <taxon>Thermoproteota</taxon>
        <taxon>Thermoprotei</taxon>
        <taxon>Desulfurococcales</taxon>
        <taxon>Desulfurococcaceae</taxon>
        <taxon>Zestosphaera</taxon>
    </lineage>
</organism>
<dbReference type="AlphaFoldDB" id="A0A2R7Y8T7"/>
<protein>
    <submittedName>
        <fullName evidence="1">Uncharacterized protein</fullName>
    </submittedName>
</protein>
<name>A0A2R7Y8T7_9CREN</name>
<dbReference type="Proteomes" id="UP000244093">
    <property type="component" value="Unassembled WGS sequence"/>
</dbReference>
<gene>
    <name evidence="1" type="ORF">B7O98_02245</name>
</gene>
<evidence type="ECO:0000313" key="1">
    <source>
        <dbReference type="EMBL" id="PUA33272.1"/>
    </source>
</evidence>
<dbReference type="EMBL" id="NBVN01000002">
    <property type="protein sequence ID" value="PUA33272.1"/>
    <property type="molecule type" value="Genomic_DNA"/>
</dbReference>
<evidence type="ECO:0000313" key="2">
    <source>
        <dbReference type="Proteomes" id="UP000244093"/>
    </source>
</evidence>
<comment type="caution">
    <text evidence="1">The sequence shown here is derived from an EMBL/GenBank/DDBJ whole genome shotgun (WGS) entry which is preliminary data.</text>
</comment>